<evidence type="ECO:0000256" key="1">
    <source>
        <dbReference type="ARBA" id="ARBA00004141"/>
    </source>
</evidence>
<evidence type="ECO:0000259" key="7">
    <source>
        <dbReference type="PROSITE" id="PS50261"/>
    </source>
</evidence>
<keyword evidence="4 5" id="KW-0472">Membrane</keyword>
<gene>
    <name evidence="8" type="ORF">BpHYR1_028223</name>
</gene>
<evidence type="ECO:0000313" key="8">
    <source>
        <dbReference type="EMBL" id="RNA19036.1"/>
    </source>
</evidence>
<dbReference type="STRING" id="10195.A0A3M7R663"/>
<feature type="domain" description="G-protein coupled receptors family 2 profile 2" evidence="7">
    <location>
        <begin position="293"/>
        <end position="592"/>
    </location>
</feature>
<comment type="subcellular location">
    <subcellularLocation>
        <location evidence="1">Membrane</location>
        <topology evidence="1">Multi-pass membrane protein</topology>
    </subcellularLocation>
</comment>
<feature type="transmembrane region" description="Helical" evidence="5">
    <location>
        <begin position="328"/>
        <end position="349"/>
    </location>
</feature>
<evidence type="ECO:0000313" key="9">
    <source>
        <dbReference type="Proteomes" id="UP000276133"/>
    </source>
</evidence>
<dbReference type="InterPro" id="IPR000832">
    <property type="entry name" value="GPCR_2_secretin-like"/>
</dbReference>
<feature type="transmembrane region" description="Helical" evidence="5">
    <location>
        <begin position="295"/>
        <end position="316"/>
    </location>
</feature>
<dbReference type="GO" id="GO:0016020">
    <property type="term" value="C:membrane"/>
    <property type="evidence" value="ECO:0007669"/>
    <property type="project" value="UniProtKB-SubCell"/>
</dbReference>
<accession>A0A3M7R663</accession>
<sequence>MLFTILLLCLFSFTRPECNDLCSDKAQYYPRNCFCTQCSTFSDCCRDQQKPITEKISTKYSCNARTGDFYIYTIGQCQQTFTDEQTIKNCEMPDSDFIYQVPVYTNKNVYKNIYCAKCNLDSIDTNDLTMFEVTYNLTKFPFEVDEALLKKILSGQEKHVNLNIKAPDHIPSPRNCLPTVHTCPSNYTNQSVVNQCHSFTAVRYDTEGIAYKNEYCAACHGVFKLDCYIGSIRKLYLTSLQLLFDLTDLSNEVVIKYDVQVNRQSALNQSIRVNKISEFNDDCNTELTQDKIKKYLTISGNSISIASLICLLFFYFRNKVLRNFAGKILINLSLSLLFSQLFFMISVYFTESYVEKKMTHKSCALPDMVNKFENASSLLGAIGHIFPCYLMSFLTHYFYLTFFVWSNIMAFDLFKMFSNSSRLSTSDANSLFLKYSLFSWLLPLVFILALNLKNQKSLTYGFKLCFISSSLDLLVFFVLPICVILVLNTIFMIISVRSIKKIDKISKKYLKSESSSVCNSGKQENKVNGAQNENANQRLVLFVKIFVLTGLTWTIGIVSSLMNDKYSFIWYIYIVFNSFQGLFIFCSYAFNRNPRSNLRSSMLRTVTSMLSKRSSTKNSSSTQQTEG</sequence>
<keyword evidence="6" id="KW-0732">Signal</keyword>
<evidence type="ECO:0000256" key="2">
    <source>
        <dbReference type="ARBA" id="ARBA00022692"/>
    </source>
</evidence>
<comment type="caution">
    <text evidence="8">The sequence shown here is derived from an EMBL/GenBank/DDBJ whole genome shotgun (WGS) entry which is preliminary data.</text>
</comment>
<dbReference type="CDD" id="cd15039">
    <property type="entry name" value="7tmB3_Methuselah-like"/>
    <property type="match status" value="1"/>
</dbReference>
<keyword evidence="9" id="KW-1185">Reference proteome</keyword>
<dbReference type="InterPro" id="IPR017981">
    <property type="entry name" value="GPCR_2-like_7TM"/>
</dbReference>
<keyword evidence="2 5" id="KW-0812">Transmembrane</keyword>
<name>A0A3M7R663_BRAPC</name>
<organism evidence="8 9">
    <name type="scientific">Brachionus plicatilis</name>
    <name type="common">Marine rotifer</name>
    <name type="synonym">Brachionus muelleri</name>
    <dbReference type="NCBI Taxonomy" id="10195"/>
    <lineage>
        <taxon>Eukaryota</taxon>
        <taxon>Metazoa</taxon>
        <taxon>Spiralia</taxon>
        <taxon>Gnathifera</taxon>
        <taxon>Rotifera</taxon>
        <taxon>Eurotatoria</taxon>
        <taxon>Monogononta</taxon>
        <taxon>Pseudotrocha</taxon>
        <taxon>Ploima</taxon>
        <taxon>Brachionidae</taxon>
        <taxon>Brachionus</taxon>
    </lineage>
</organism>
<dbReference type="AlphaFoldDB" id="A0A3M7R663"/>
<dbReference type="OrthoDB" id="6134459at2759"/>
<evidence type="ECO:0000256" key="3">
    <source>
        <dbReference type="ARBA" id="ARBA00022989"/>
    </source>
</evidence>
<dbReference type="EMBL" id="REGN01004117">
    <property type="protein sequence ID" value="RNA19036.1"/>
    <property type="molecule type" value="Genomic_DNA"/>
</dbReference>
<dbReference type="PANTHER" id="PTHR45902">
    <property type="entry name" value="LATROPHILIN RECEPTOR-LIKE PROTEIN A"/>
    <property type="match status" value="1"/>
</dbReference>
<dbReference type="PRINTS" id="PR00249">
    <property type="entry name" value="GPCRSECRETIN"/>
</dbReference>
<dbReference type="PROSITE" id="PS50261">
    <property type="entry name" value="G_PROTEIN_RECEP_F2_4"/>
    <property type="match status" value="1"/>
</dbReference>
<feature type="signal peptide" evidence="6">
    <location>
        <begin position="1"/>
        <end position="16"/>
    </location>
</feature>
<dbReference type="Proteomes" id="UP000276133">
    <property type="component" value="Unassembled WGS sequence"/>
</dbReference>
<evidence type="ECO:0000256" key="5">
    <source>
        <dbReference type="SAM" id="Phobius"/>
    </source>
</evidence>
<feature type="transmembrane region" description="Helical" evidence="5">
    <location>
        <begin position="568"/>
        <end position="590"/>
    </location>
</feature>
<dbReference type="GO" id="GO:0007166">
    <property type="term" value="P:cell surface receptor signaling pathway"/>
    <property type="evidence" value="ECO:0007669"/>
    <property type="project" value="InterPro"/>
</dbReference>
<evidence type="ECO:0000256" key="6">
    <source>
        <dbReference type="SAM" id="SignalP"/>
    </source>
</evidence>
<protein>
    <submittedName>
        <fullName evidence="8">G-coupled receptor Mth2</fullName>
    </submittedName>
</protein>
<feature type="chain" id="PRO_5018263099" evidence="6">
    <location>
        <begin position="17"/>
        <end position="627"/>
    </location>
</feature>
<dbReference type="Gene3D" id="1.20.1070.10">
    <property type="entry name" value="Rhodopsin 7-helix transmembrane proteins"/>
    <property type="match status" value="1"/>
</dbReference>
<feature type="transmembrane region" description="Helical" evidence="5">
    <location>
        <begin position="396"/>
        <end position="414"/>
    </location>
</feature>
<evidence type="ECO:0000256" key="4">
    <source>
        <dbReference type="ARBA" id="ARBA00023136"/>
    </source>
</evidence>
<feature type="transmembrane region" description="Helical" evidence="5">
    <location>
        <begin position="473"/>
        <end position="494"/>
    </location>
</feature>
<dbReference type="Pfam" id="PF00002">
    <property type="entry name" value="7tm_2"/>
    <property type="match status" value="1"/>
</dbReference>
<proteinExistence type="predicted"/>
<dbReference type="GO" id="GO:0004930">
    <property type="term" value="F:G protein-coupled receptor activity"/>
    <property type="evidence" value="ECO:0007669"/>
    <property type="project" value="InterPro"/>
</dbReference>
<dbReference type="InterPro" id="IPR053231">
    <property type="entry name" value="GPCR_LN-TM7"/>
</dbReference>
<keyword evidence="3 5" id="KW-1133">Transmembrane helix</keyword>
<feature type="transmembrane region" description="Helical" evidence="5">
    <location>
        <begin position="539"/>
        <end position="562"/>
    </location>
</feature>
<keyword evidence="8" id="KW-0675">Receptor</keyword>
<reference evidence="8 9" key="1">
    <citation type="journal article" date="2018" name="Sci. Rep.">
        <title>Genomic signatures of local adaptation to the degree of environmental predictability in rotifers.</title>
        <authorList>
            <person name="Franch-Gras L."/>
            <person name="Hahn C."/>
            <person name="Garcia-Roger E.M."/>
            <person name="Carmona M.J."/>
            <person name="Serra M."/>
            <person name="Gomez A."/>
        </authorList>
    </citation>
    <scope>NUCLEOTIDE SEQUENCE [LARGE SCALE GENOMIC DNA]</scope>
    <source>
        <strain evidence="8">HYR1</strain>
    </source>
</reference>
<feature type="transmembrane region" description="Helical" evidence="5">
    <location>
        <begin position="435"/>
        <end position="453"/>
    </location>
</feature>
<dbReference type="PANTHER" id="PTHR45902:SF1">
    <property type="entry name" value="LATROPHILIN RECEPTOR-LIKE PROTEIN A"/>
    <property type="match status" value="1"/>
</dbReference>